<evidence type="ECO:0000256" key="6">
    <source>
        <dbReference type="SAM" id="Coils"/>
    </source>
</evidence>
<feature type="compositionally biased region" description="Low complexity" evidence="7">
    <location>
        <begin position="148"/>
        <end position="160"/>
    </location>
</feature>
<dbReference type="GO" id="GO:0000981">
    <property type="term" value="F:DNA-binding transcription factor activity, RNA polymerase II-specific"/>
    <property type="evidence" value="ECO:0007669"/>
    <property type="project" value="TreeGrafter"/>
</dbReference>
<feature type="compositionally biased region" description="Polar residues" evidence="7">
    <location>
        <begin position="196"/>
        <end position="217"/>
    </location>
</feature>
<dbReference type="InterPro" id="IPR051882">
    <property type="entry name" value="ATF_bZIP_TF"/>
</dbReference>
<organism evidence="9 10">
    <name type="scientific">Tulasnella calospora MUT 4182</name>
    <dbReference type="NCBI Taxonomy" id="1051891"/>
    <lineage>
        <taxon>Eukaryota</taxon>
        <taxon>Fungi</taxon>
        <taxon>Dikarya</taxon>
        <taxon>Basidiomycota</taxon>
        <taxon>Agaricomycotina</taxon>
        <taxon>Agaricomycetes</taxon>
        <taxon>Cantharellales</taxon>
        <taxon>Tulasnellaceae</taxon>
        <taxon>Tulasnella</taxon>
    </lineage>
</organism>
<comment type="subcellular location">
    <subcellularLocation>
        <location evidence="1">Membrane</location>
        <topology evidence="1">Single-pass membrane protein</topology>
    </subcellularLocation>
</comment>
<dbReference type="HOGENOM" id="CLU_382705_0_0_1"/>
<dbReference type="CDD" id="cd14812">
    <property type="entry name" value="bZIP_u3"/>
    <property type="match status" value="1"/>
</dbReference>
<feature type="coiled-coil region" evidence="6">
    <location>
        <begin position="261"/>
        <end position="288"/>
    </location>
</feature>
<evidence type="ECO:0000313" key="9">
    <source>
        <dbReference type="EMBL" id="KIO28935.1"/>
    </source>
</evidence>
<keyword evidence="10" id="KW-1185">Reference proteome</keyword>
<evidence type="ECO:0000256" key="7">
    <source>
        <dbReference type="SAM" id="MobiDB-lite"/>
    </source>
</evidence>
<feature type="compositionally biased region" description="Polar residues" evidence="7">
    <location>
        <begin position="86"/>
        <end position="95"/>
    </location>
</feature>
<dbReference type="InterPro" id="IPR046347">
    <property type="entry name" value="bZIP_sf"/>
</dbReference>
<evidence type="ECO:0000256" key="2">
    <source>
        <dbReference type="ARBA" id="ARBA00023015"/>
    </source>
</evidence>
<reference evidence="9 10" key="1">
    <citation type="submission" date="2014-04" db="EMBL/GenBank/DDBJ databases">
        <authorList>
            <consortium name="DOE Joint Genome Institute"/>
            <person name="Kuo A."/>
            <person name="Girlanda M."/>
            <person name="Perotto S."/>
            <person name="Kohler A."/>
            <person name="Nagy L.G."/>
            <person name="Floudas D."/>
            <person name="Copeland A."/>
            <person name="Barry K.W."/>
            <person name="Cichocki N."/>
            <person name="Veneault-Fourrey C."/>
            <person name="LaButti K."/>
            <person name="Lindquist E.A."/>
            <person name="Lipzen A."/>
            <person name="Lundell T."/>
            <person name="Morin E."/>
            <person name="Murat C."/>
            <person name="Sun H."/>
            <person name="Tunlid A."/>
            <person name="Henrissat B."/>
            <person name="Grigoriev I.V."/>
            <person name="Hibbett D.S."/>
            <person name="Martin F."/>
            <person name="Nordberg H.P."/>
            <person name="Cantor M.N."/>
            <person name="Hua S.X."/>
        </authorList>
    </citation>
    <scope>NUCLEOTIDE SEQUENCE [LARGE SCALE GENOMIC DNA]</scope>
    <source>
        <strain evidence="9 10">MUT 4182</strain>
    </source>
</reference>
<dbReference type="GO" id="GO:0030968">
    <property type="term" value="P:endoplasmic reticulum unfolded protein response"/>
    <property type="evidence" value="ECO:0007669"/>
    <property type="project" value="TreeGrafter"/>
</dbReference>
<protein>
    <recommendedName>
        <fullName evidence="8">BZIP domain-containing protein</fullName>
    </recommendedName>
</protein>
<reference evidence="10" key="2">
    <citation type="submission" date="2015-01" db="EMBL/GenBank/DDBJ databases">
        <title>Evolutionary Origins and Diversification of the Mycorrhizal Mutualists.</title>
        <authorList>
            <consortium name="DOE Joint Genome Institute"/>
            <consortium name="Mycorrhizal Genomics Consortium"/>
            <person name="Kohler A."/>
            <person name="Kuo A."/>
            <person name="Nagy L.G."/>
            <person name="Floudas D."/>
            <person name="Copeland A."/>
            <person name="Barry K.W."/>
            <person name="Cichocki N."/>
            <person name="Veneault-Fourrey C."/>
            <person name="LaButti K."/>
            <person name="Lindquist E.A."/>
            <person name="Lipzen A."/>
            <person name="Lundell T."/>
            <person name="Morin E."/>
            <person name="Murat C."/>
            <person name="Riley R."/>
            <person name="Ohm R."/>
            <person name="Sun H."/>
            <person name="Tunlid A."/>
            <person name="Henrissat B."/>
            <person name="Grigoriev I.V."/>
            <person name="Hibbett D.S."/>
            <person name="Martin F."/>
        </authorList>
    </citation>
    <scope>NUCLEOTIDE SEQUENCE [LARGE SCALE GENOMIC DNA]</scope>
    <source>
        <strain evidence="10">MUT 4182</strain>
    </source>
</reference>
<dbReference type="PANTHER" id="PTHR46164">
    <property type="entry name" value="ATF6, ISOFORM C"/>
    <property type="match status" value="1"/>
</dbReference>
<evidence type="ECO:0000256" key="1">
    <source>
        <dbReference type="ARBA" id="ARBA00004167"/>
    </source>
</evidence>
<dbReference type="EMBL" id="KN822989">
    <property type="protein sequence ID" value="KIO28935.1"/>
    <property type="molecule type" value="Genomic_DNA"/>
</dbReference>
<keyword evidence="4" id="KW-0804">Transcription</keyword>
<dbReference type="GO" id="GO:0016020">
    <property type="term" value="C:membrane"/>
    <property type="evidence" value="ECO:0007669"/>
    <property type="project" value="UniProtKB-SubCell"/>
</dbReference>
<name>A0A0C3QDC3_9AGAM</name>
<dbReference type="PROSITE" id="PS50217">
    <property type="entry name" value="BZIP"/>
    <property type="match status" value="1"/>
</dbReference>
<feature type="region of interest" description="Disordered" evidence="7">
    <location>
        <begin position="84"/>
        <end position="103"/>
    </location>
</feature>
<feature type="region of interest" description="Disordered" evidence="7">
    <location>
        <begin position="506"/>
        <end position="529"/>
    </location>
</feature>
<dbReference type="Gene3D" id="1.20.5.170">
    <property type="match status" value="1"/>
</dbReference>
<dbReference type="PANTHER" id="PTHR46164:SF3">
    <property type="entry name" value="ATF6, ISOFORM C"/>
    <property type="match status" value="1"/>
</dbReference>
<dbReference type="STRING" id="1051891.A0A0C3QDC3"/>
<evidence type="ECO:0000313" key="10">
    <source>
        <dbReference type="Proteomes" id="UP000054248"/>
    </source>
</evidence>
<dbReference type="SUPFAM" id="SSF57959">
    <property type="entry name" value="Leucine zipper domain"/>
    <property type="match status" value="1"/>
</dbReference>
<sequence>MNNHLLSQFFNVDEEHLLAAAESFASAGPQIWPASNPVYVKMEDSGDDASSNASWGFTATSTTPMDYDDAPATINCIPGGLAQISLPGSSRSPSPDMTLPGGFNFAAASQQQQQQKPVSAIPAHLRPREAALSPSSLVSPPVVPTLLQQQQQLSSPTQPSKSNGRKLNSTTTAAPPSPESPTAPELLNGQPHPYSISATNTTALFTRASSVSSTASGPTKKGRAPPSGPISTKDFVPPDVSGLSKREARLVKNRAAAFLSRQRKREEFEGLEARVEVLEMDNARLYKELEGYRSGSSSATAAPAPALAPSGATPAALQAELVGLRRQLGARDQELAKLHGRMQAINAEANAERERVAEKDAEIAQLKRQLASRGSAVAAAAKDDDSDSDSEDAQSTADGMVATGKKDLKSAGSMAFMVLLFSLSSLLTSAESSGSAKPPVASERVRRPGMHHRDSSRTYLDLPQQAFSNGLAYDSFLSTSDASMMLSPSFGFDEDSLLGGSSAFVGLSSSTPSPTQPPRQQQQQPKVQDNNVADSLASAISGVKSISPEEFEFDFTVPSTSSSSLDSFAFPARPKQDKAGKKIRVCVKSALPLNLNLDALSTKVASSSAPATSQKVKENDLFASSLGYRVPETDDLLFWSGAASTFGGSSSPSSVLSPTMSTASSESRKRKRVVVEINPRGGSRRRLSEENDGDDEMDTWDVKFSEDDDLLAGASDEDVMMRL</sequence>
<dbReference type="InterPro" id="IPR004827">
    <property type="entry name" value="bZIP"/>
</dbReference>
<keyword evidence="3" id="KW-0238">DNA-binding</keyword>
<dbReference type="GO" id="GO:0005634">
    <property type="term" value="C:nucleus"/>
    <property type="evidence" value="ECO:0007669"/>
    <property type="project" value="TreeGrafter"/>
</dbReference>
<dbReference type="Proteomes" id="UP000054248">
    <property type="component" value="Unassembled WGS sequence"/>
</dbReference>
<evidence type="ECO:0000256" key="3">
    <source>
        <dbReference type="ARBA" id="ARBA00023125"/>
    </source>
</evidence>
<dbReference type="SMART" id="SM00338">
    <property type="entry name" value="BRLZ"/>
    <property type="match status" value="1"/>
</dbReference>
<feature type="region of interest" description="Disordered" evidence="7">
    <location>
        <begin position="377"/>
        <end position="398"/>
    </location>
</feature>
<feature type="compositionally biased region" description="Low complexity" evidence="7">
    <location>
        <begin position="508"/>
        <end position="525"/>
    </location>
</feature>
<feature type="compositionally biased region" description="Basic and acidic residues" evidence="7">
    <location>
        <begin position="443"/>
        <end position="456"/>
    </location>
</feature>
<feature type="coiled-coil region" evidence="6">
    <location>
        <begin position="335"/>
        <end position="369"/>
    </location>
</feature>
<evidence type="ECO:0000259" key="8">
    <source>
        <dbReference type="PROSITE" id="PS50217"/>
    </source>
</evidence>
<proteinExistence type="predicted"/>
<dbReference type="GO" id="GO:0000978">
    <property type="term" value="F:RNA polymerase II cis-regulatory region sequence-specific DNA binding"/>
    <property type="evidence" value="ECO:0007669"/>
    <property type="project" value="TreeGrafter"/>
</dbReference>
<feature type="region of interest" description="Disordered" evidence="7">
    <location>
        <begin position="430"/>
        <end position="457"/>
    </location>
</feature>
<feature type="compositionally biased region" description="Acidic residues" evidence="7">
    <location>
        <begin position="690"/>
        <end position="699"/>
    </location>
</feature>
<gene>
    <name evidence="9" type="ORF">M407DRAFT_175924</name>
</gene>
<feature type="domain" description="BZIP" evidence="8">
    <location>
        <begin position="243"/>
        <end position="290"/>
    </location>
</feature>
<feature type="compositionally biased region" description="Low complexity" evidence="7">
    <location>
        <begin position="646"/>
        <end position="662"/>
    </location>
</feature>
<feature type="region of interest" description="Disordered" evidence="7">
    <location>
        <begin position="148"/>
        <end position="241"/>
    </location>
</feature>
<dbReference type="Pfam" id="PF00170">
    <property type="entry name" value="bZIP_1"/>
    <property type="match status" value="1"/>
</dbReference>
<keyword evidence="6" id="KW-0175">Coiled coil</keyword>
<evidence type="ECO:0000256" key="5">
    <source>
        <dbReference type="ARBA" id="ARBA00023242"/>
    </source>
</evidence>
<evidence type="ECO:0000256" key="4">
    <source>
        <dbReference type="ARBA" id="ARBA00023163"/>
    </source>
</evidence>
<feature type="region of interest" description="Disordered" evidence="7">
    <location>
        <begin position="646"/>
        <end position="700"/>
    </location>
</feature>
<keyword evidence="5" id="KW-0539">Nucleus</keyword>
<dbReference type="AlphaFoldDB" id="A0A0C3QDC3"/>
<keyword evidence="2" id="KW-0805">Transcription regulation</keyword>
<dbReference type="OrthoDB" id="674948at2759"/>
<accession>A0A0C3QDC3</accession>